<feature type="domain" description="GmrSD restriction endonucleases N-terminal" evidence="1">
    <location>
        <begin position="16"/>
        <end position="160"/>
    </location>
</feature>
<evidence type="ECO:0000313" key="2">
    <source>
        <dbReference type="EMBL" id="AYV46517.1"/>
    </source>
</evidence>
<keyword evidence="5" id="KW-1185">Reference proteome</keyword>
<dbReference type="EMBL" id="CP026100">
    <property type="protein sequence ID" value="AYV46517.1"/>
    <property type="molecule type" value="Genomic_DNA"/>
</dbReference>
<evidence type="ECO:0000313" key="5">
    <source>
        <dbReference type="Proteomes" id="UP000281192"/>
    </source>
</evidence>
<evidence type="ECO:0000313" key="4">
    <source>
        <dbReference type="Proteomes" id="UP000234483"/>
    </source>
</evidence>
<accession>A0A2N5CS58</accession>
<dbReference type="RefSeq" id="WP_101713877.1">
    <property type="nucleotide sequence ID" value="NZ_CP026100.1"/>
</dbReference>
<dbReference type="Pfam" id="PF03235">
    <property type="entry name" value="GmrSD_N"/>
    <property type="match status" value="1"/>
</dbReference>
<dbReference type="Proteomes" id="UP000281192">
    <property type="component" value="Chromosome"/>
</dbReference>
<dbReference type="EMBL" id="PJRQ01000030">
    <property type="protein sequence ID" value="PLR12814.1"/>
    <property type="molecule type" value="Genomic_DNA"/>
</dbReference>
<evidence type="ECO:0000259" key="1">
    <source>
        <dbReference type="Pfam" id="PF03235"/>
    </source>
</evidence>
<dbReference type="InterPro" id="IPR004919">
    <property type="entry name" value="GmrSD_N"/>
</dbReference>
<dbReference type="KEGG" id="cfh:C1707_09710"/>
<gene>
    <name evidence="2" type="ORF">C1707_09710</name>
    <name evidence="3" type="ORF">CFHF_15395</name>
</gene>
<dbReference type="AlphaFoldDB" id="A0A2N5CS58"/>
<evidence type="ECO:0000313" key="3">
    <source>
        <dbReference type="EMBL" id="PLR12814.1"/>
    </source>
</evidence>
<protein>
    <recommendedName>
        <fullName evidence="1">GmrSD restriction endonucleases N-terminal domain-containing protein</fullName>
    </recommendedName>
</protein>
<proteinExistence type="predicted"/>
<dbReference type="PANTHER" id="PTHR39639:SF1">
    <property type="entry name" value="DUF262 DOMAIN-CONTAINING PROTEIN"/>
    <property type="match status" value="1"/>
</dbReference>
<reference evidence="2 5" key="2">
    <citation type="submission" date="2018-01" db="EMBL/GenBank/DDBJ databases">
        <title>Complete genome sequence of Caulobacter flavus RHGG3.</title>
        <authorList>
            <person name="Yang E."/>
        </authorList>
    </citation>
    <scope>NUCLEOTIDE SEQUENCE [LARGE SCALE GENOMIC DNA]</scope>
    <source>
        <strain evidence="2 5">RHGG3</strain>
    </source>
</reference>
<name>A0A2N5CS58_9CAUL</name>
<dbReference type="OrthoDB" id="9787127at2"/>
<dbReference type="PANTHER" id="PTHR39639">
    <property type="entry name" value="CHROMOSOME 16, WHOLE GENOME SHOTGUN SEQUENCE"/>
    <property type="match status" value="1"/>
</dbReference>
<reference evidence="3 4" key="1">
    <citation type="submission" date="2017-12" db="EMBL/GenBank/DDBJ databases">
        <title>The genome sequence of Caulobacter flavus CGMCC1 15093.</title>
        <authorList>
            <person name="Gao J."/>
            <person name="Mao X."/>
            <person name="Sun J."/>
        </authorList>
    </citation>
    <scope>NUCLEOTIDE SEQUENCE [LARGE SCALE GENOMIC DNA]</scope>
    <source>
        <strain evidence="3 4">CGMCC1 15093</strain>
    </source>
</reference>
<organism evidence="3 4">
    <name type="scientific">Caulobacter flavus</name>
    <dbReference type="NCBI Taxonomy" id="1679497"/>
    <lineage>
        <taxon>Bacteria</taxon>
        <taxon>Pseudomonadati</taxon>
        <taxon>Pseudomonadota</taxon>
        <taxon>Alphaproteobacteria</taxon>
        <taxon>Caulobacterales</taxon>
        <taxon>Caulobacteraceae</taxon>
        <taxon>Caulobacter</taxon>
    </lineage>
</organism>
<sequence length="350" mass="39935">MDRRPTTQDISWLLDLDKNGQLDLDPPYQRRSVWTAKDRRFFLDTIFRNFPSPAIFLHKVISETGAVKYYVVDGKQRLETILRFSKGKLRIAQDYGDVRLNHKRFSDLADDFEMKSRFWNYQLPVEMIDFQDAKLVKDVFDRLNRNSRKLTGQELRHAKFDGWLITKAEAEAELEVWRSLGVATRARATRMTDVQFISELIAVVLEGGPNGFSQDDLDDLYAAYDDLDELPDFDVQAFEDRMEAGKSALVAMEGYNKSVTEIARTFTHIYSLWGVLATADLLPEATVLANRYQAFMAKVEELADRGPGLPLPGGDYVHADEYREASRGASTEPAQRLARHAILSAELLAP</sequence>
<dbReference type="Proteomes" id="UP000234483">
    <property type="component" value="Unassembled WGS sequence"/>
</dbReference>